<gene>
    <name evidence="11" type="ordered locus">Sfum_0285</name>
</gene>
<dbReference type="EMBL" id="CP000478">
    <property type="protein sequence ID" value="ABK15986.1"/>
    <property type="molecule type" value="Genomic_DNA"/>
</dbReference>
<dbReference type="Gene3D" id="1.10.3720.10">
    <property type="entry name" value="MetI-like"/>
    <property type="match status" value="1"/>
</dbReference>
<feature type="transmembrane region" description="Helical" evidence="9">
    <location>
        <begin position="144"/>
        <end position="167"/>
    </location>
</feature>
<evidence type="ECO:0000256" key="4">
    <source>
        <dbReference type="ARBA" id="ARBA00022475"/>
    </source>
</evidence>
<feature type="transmembrane region" description="Helical" evidence="9">
    <location>
        <begin position="260"/>
        <end position="278"/>
    </location>
</feature>
<dbReference type="CDD" id="cd06261">
    <property type="entry name" value="TM_PBP2"/>
    <property type="match status" value="1"/>
</dbReference>
<evidence type="ECO:0000256" key="3">
    <source>
        <dbReference type="ARBA" id="ARBA00022448"/>
    </source>
</evidence>
<evidence type="ECO:0000256" key="9">
    <source>
        <dbReference type="RuleBase" id="RU363032"/>
    </source>
</evidence>
<dbReference type="PANTHER" id="PTHR30425">
    <property type="entry name" value="PHOSPHATE TRANSPORT SYSTEM PERMEASE PROTEIN PST"/>
    <property type="match status" value="1"/>
</dbReference>
<feature type="transmembrane region" description="Helical" evidence="9">
    <location>
        <begin position="188"/>
        <end position="213"/>
    </location>
</feature>
<evidence type="ECO:0000259" key="10">
    <source>
        <dbReference type="PROSITE" id="PS50928"/>
    </source>
</evidence>
<dbReference type="Pfam" id="PF00528">
    <property type="entry name" value="BPD_transp_1"/>
    <property type="match status" value="1"/>
</dbReference>
<keyword evidence="12" id="KW-1185">Reference proteome</keyword>
<dbReference type="PROSITE" id="PS50928">
    <property type="entry name" value="ABC_TM1"/>
    <property type="match status" value="1"/>
</dbReference>
<keyword evidence="3 9" id="KW-0813">Transport</keyword>
<dbReference type="InterPro" id="IPR000515">
    <property type="entry name" value="MetI-like"/>
</dbReference>
<dbReference type="STRING" id="335543.Sfum_0285"/>
<dbReference type="GO" id="GO:0006817">
    <property type="term" value="P:phosphate ion transport"/>
    <property type="evidence" value="ECO:0007669"/>
    <property type="project" value="UniProtKB-KW"/>
</dbReference>
<keyword evidence="6 9" id="KW-0812">Transmembrane</keyword>
<comment type="subcellular location">
    <subcellularLocation>
        <location evidence="1 9">Cell membrane</location>
        <topology evidence="1 9">Multi-pass membrane protein</topology>
    </subcellularLocation>
</comment>
<evidence type="ECO:0000256" key="8">
    <source>
        <dbReference type="ARBA" id="ARBA00023136"/>
    </source>
</evidence>
<keyword evidence="8 9" id="KW-0472">Membrane</keyword>
<dbReference type="InParanoid" id="A0LEY4"/>
<feature type="transmembrane region" description="Helical" evidence="9">
    <location>
        <begin position="62"/>
        <end position="95"/>
    </location>
</feature>
<dbReference type="AlphaFoldDB" id="A0LEY4"/>
<evidence type="ECO:0000256" key="6">
    <source>
        <dbReference type="ARBA" id="ARBA00022692"/>
    </source>
</evidence>
<dbReference type="GO" id="GO:0005886">
    <property type="term" value="C:plasma membrane"/>
    <property type="evidence" value="ECO:0007669"/>
    <property type="project" value="UniProtKB-SubCell"/>
</dbReference>
<dbReference type="HOGENOM" id="CLU_033621_1_0_7"/>
<keyword evidence="4" id="KW-1003">Cell membrane</keyword>
<evidence type="ECO:0000256" key="1">
    <source>
        <dbReference type="ARBA" id="ARBA00004651"/>
    </source>
</evidence>
<evidence type="ECO:0000313" key="11">
    <source>
        <dbReference type="EMBL" id="ABK15986.1"/>
    </source>
</evidence>
<dbReference type="GO" id="GO:0055085">
    <property type="term" value="P:transmembrane transport"/>
    <property type="evidence" value="ECO:0007669"/>
    <property type="project" value="InterPro"/>
</dbReference>
<dbReference type="SUPFAM" id="SSF161098">
    <property type="entry name" value="MetI-like"/>
    <property type="match status" value="1"/>
</dbReference>
<organism evidence="11 12">
    <name type="scientific">Syntrophobacter fumaroxidans (strain DSM 10017 / MPOB)</name>
    <dbReference type="NCBI Taxonomy" id="335543"/>
    <lineage>
        <taxon>Bacteria</taxon>
        <taxon>Pseudomonadati</taxon>
        <taxon>Thermodesulfobacteriota</taxon>
        <taxon>Syntrophobacteria</taxon>
        <taxon>Syntrophobacterales</taxon>
        <taxon>Syntrophobacteraceae</taxon>
        <taxon>Syntrophobacter</taxon>
    </lineage>
</organism>
<dbReference type="PANTHER" id="PTHR30425:SF1">
    <property type="entry name" value="PHOSPHATE TRANSPORT SYSTEM PERMEASE PROTEIN PSTC"/>
    <property type="match status" value="1"/>
</dbReference>
<feature type="domain" description="ABC transmembrane type-1" evidence="10">
    <location>
        <begin position="68"/>
        <end position="278"/>
    </location>
</feature>
<reference evidence="11 12" key="1">
    <citation type="submission" date="2006-10" db="EMBL/GenBank/DDBJ databases">
        <title>Complete sequence of Syntrophobacter fumaroxidans MPOB.</title>
        <authorList>
            <consortium name="US DOE Joint Genome Institute"/>
            <person name="Copeland A."/>
            <person name="Lucas S."/>
            <person name="Lapidus A."/>
            <person name="Barry K."/>
            <person name="Detter J.C."/>
            <person name="Glavina del Rio T."/>
            <person name="Hammon N."/>
            <person name="Israni S."/>
            <person name="Pitluck S."/>
            <person name="Goltsman E.G."/>
            <person name="Martinez M."/>
            <person name="Schmutz J."/>
            <person name="Larimer F."/>
            <person name="Land M."/>
            <person name="Hauser L."/>
            <person name="Kyrpides N."/>
            <person name="Kim E."/>
            <person name="Boone D.R."/>
            <person name="Brockman F."/>
            <person name="Culley D."/>
            <person name="Ferry J."/>
            <person name="Gunsalus R."/>
            <person name="McInerney M.J."/>
            <person name="Morrison M."/>
            <person name="Plugge C."/>
            <person name="Rohlin L."/>
            <person name="Scholten J."/>
            <person name="Sieber J."/>
            <person name="Stams A.J.M."/>
            <person name="Worm P."/>
            <person name="Henstra A.M."/>
            <person name="Richardson P."/>
        </authorList>
    </citation>
    <scope>NUCLEOTIDE SEQUENCE [LARGE SCALE GENOMIC DNA]</scope>
    <source>
        <strain evidence="12">DSM 10017 / MPOB</strain>
    </source>
</reference>
<protein>
    <submittedName>
        <fullName evidence="11">Binding-protein-dependent transport systems inner membrane component</fullName>
    </submittedName>
</protein>
<comment type="similarity">
    <text evidence="2">Belongs to the binding-protein-dependent transport system permease family. CysTW subfamily.</text>
</comment>
<dbReference type="InterPro" id="IPR035906">
    <property type="entry name" value="MetI-like_sf"/>
</dbReference>
<accession>A0LEY4</accession>
<keyword evidence="5" id="KW-0592">Phosphate transport</keyword>
<evidence type="ECO:0000256" key="5">
    <source>
        <dbReference type="ARBA" id="ARBA00022592"/>
    </source>
</evidence>
<proteinExistence type="inferred from homology"/>
<sequence>MNHVQLVRERWIRRSLLIATGISAGAILFIFVLLVYFCLPLITSGGMSSVLSWQWKPFAGEFGILPMCAGSLLLSVFALGLAFPAAIGICGFATVLAARSLARFTLVLVHFMTSIPTVIYGFVSVFLLVPLVRDWFSTGTGFSFLTAGLSLSLLILPTIVLVFHARLQQIDPALRLAAEAMGLTPVRQFLHVLVPAASRGLVVAAILGFGRAIGDTLISLMLAGNAPRIPDSLFDSIRTLTAHIALVLATDSQSMSYRSVFASGLILFLLMGAANFFIRRMDRGPGENRYENGR</sequence>
<dbReference type="RefSeq" id="WP_011697159.1">
    <property type="nucleotide sequence ID" value="NC_008554.1"/>
</dbReference>
<dbReference type="Proteomes" id="UP000001784">
    <property type="component" value="Chromosome"/>
</dbReference>
<dbReference type="InterPro" id="IPR051124">
    <property type="entry name" value="Phosphate_Transport_Permease"/>
</dbReference>
<evidence type="ECO:0000313" key="12">
    <source>
        <dbReference type="Proteomes" id="UP000001784"/>
    </source>
</evidence>
<keyword evidence="7 9" id="KW-1133">Transmembrane helix</keyword>
<dbReference type="KEGG" id="sfu:Sfum_0285"/>
<name>A0LEY4_SYNFM</name>
<evidence type="ECO:0000256" key="2">
    <source>
        <dbReference type="ARBA" id="ARBA00007069"/>
    </source>
</evidence>
<dbReference type="eggNOG" id="COG0573">
    <property type="taxonomic scope" value="Bacteria"/>
</dbReference>
<feature type="transmembrane region" description="Helical" evidence="9">
    <location>
        <begin position="107"/>
        <end position="132"/>
    </location>
</feature>
<evidence type="ECO:0000256" key="7">
    <source>
        <dbReference type="ARBA" id="ARBA00022989"/>
    </source>
</evidence>
<feature type="transmembrane region" description="Helical" evidence="9">
    <location>
        <begin position="16"/>
        <end position="42"/>
    </location>
</feature>